<feature type="compositionally biased region" description="Polar residues" evidence="2">
    <location>
        <begin position="82"/>
        <end position="93"/>
    </location>
</feature>
<feature type="chain" id="PRO_5001596216" description="PA14 domain-containing protein" evidence="3">
    <location>
        <begin position="24"/>
        <end position="1064"/>
    </location>
</feature>
<keyword evidence="6" id="KW-1185">Reference proteome</keyword>
<feature type="compositionally biased region" description="Polar residues" evidence="2">
    <location>
        <begin position="41"/>
        <end position="65"/>
    </location>
</feature>
<dbReference type="InterPro" id="IPR011658">
    <property type="entry name" value="PA14_dom"/>
</dbReference>
<name>A0A061DCH0_BABBI</name>
<dbReference type="Pfam" id="PF07691">
    <property type="entry name" value="PA14"/>
    <property type="match status" value="1"/>
</dbReference>
<organism evidence="5 6">
    <name type="scientific">Babesia bigemina</name>
    <dbReference type="NCBI Taxonomy" id="5866"/>
    <lineage>
        <taxon>Eukaryota</taxon>
        <taxon>Sar</taxon>
        <taxon>Alveolata</taxon>
        <taxon>Apicomplexa</taxon>
        <taxon>Aconoidasida</taxon>
        <taxon>Piroplasmida</taxon>
        <taxon>Babesiidae</taxon>
        <taxon>Babesia</taxon>
    </lineage>
</organism>
<dbReference type="Proteomes" id="UP000033188">
    <property type="component" value="Chromosome 3"/>
</dbReference>
<dbReference type="SUPFAM" id="SSF56988">
    <property type="entry name" value="Anthrax protective antigen"/>
    <property type="match status" value="1"/>
</dbReference>
<dbReference type="VEuPathDB" id="PiroplasmaDB:BBBOND_0306080"/>
<evidence type="ECO:0000259" key="4">
    <source>
        <dbReference type="PROSITE" id="PS51820"/>
    </source>
</evidence>
<keyword evidence="3" id="KW-0732">Signal</keyword>
<dbReference type="OMA" id="KHAIWRP"/>
<dbReference type="EMBL" id="LK391709">
    <property type="protein sequence ID" value="CDR96704.1"/>
    <property type="molecule type" value="Genomic_DNA"/>
</dbReference>
<feature type="domain" description="PA14" evidence="4">
    <location>
        <begin position="306"/>
        <end position="467"/>
    </location>
</feature>
<dbReference type="GeneID" id="24565245"/>
<feature type="signal peptide" evidence="3">
    <location>
        <begin position="1"/>
        <end position="23"/>
    </location>
</feature>
<feature type="coiled-coil region" evidence="1">
    <location>
        <begin position="247"/>
        <end position="298"/>
    </location>
</feature>
<evidence type="ECO:0000256" key="3">
    <source>
        <dbReference type="SAM" id="SignalP"/>
    </source>
</evidence>
<evidence type="ECO:0000256" key="1">
    <source>
        <dbReference type="SAM" id="Coils"/>
    </source>
</evidence>
<gene>
    <name evidence="5" type="ORF">BBBOND_0306080</name>
</gene>
<dbReference type="InterPro" id="IPR036943">
    <property type="entry name" value="FN_type2_sf"/>
</dbReference>
<sequence length="1064" mass="118119">MRCGLLPLFLWCVALRPTHLAESAFTFYEDPASGDKEPKTSESGQPSGDTDSNGVRQAIPPTSSPDGRPSGVPKPSREATTDEGTPNDSSDQYGSYKDDGTGSNERVVQLPGSDSVSADGNQEDDSDIMYYLTQYRARPRRTVEGNLCAAAFLEKNQIYTDCTREVAPDGTQDREWCYHESQLTGKLERDWGFCVPPPNYERIRSAVIGRIREKAEQAGEMKHALTKHRALLLTMERRIMSFCGVGHKGFERSLTRLEEVLNGAEDTLKSMRSLSNDVVAIKEELKREQCRYHKIQQQLPHDASSQVSDGLVGTYFPGHLLEFPAYSTRVDRELNFVFSDFMPVVGLNPHRFSVVWRGYVRAPHSGNFVFSIETQSYVRMELDGVEIINNGLVRQGDADSGYRYSIDTMMQGATLTSQSQQLVGGQFYRVQVEFSNSQQYHYRAGEAVVKLEWSSLRLPKEVIKDYLYTKIVPQRLAISYLPHGHFVVENAANGALAFLDDEAAFLSDLSNDLVDSYLVRTVRSPRFGRFMMQVNVTCALFLAYAHDVVPLSAVTEDALQFGDSRGSFVQLVDRDGSAKPLRVKRAILQRKHTYTFHVEVRETPFFMFLSASAEEPSQGEGPVTVLSLPDSEFFLNCLQSSSVGDGFDCSAGLSGKLLDKKHAIWRPTEGAGSWLKVLFRRPVLLSAFQLKQSDDPSRWIRRLSLEFGDRSEFFEILHSNDPRSSLYHLSEPRAVSSVLLRVDDLYTSSQATSLAVNFLGQRLVEESPGLRRIFMNCTDTLESNVEVQPLSEGHSYELVCSRKCFDLTTALKATEVLDIKTPPCGALQIDLCNHGGDSSACHAALTIVRAPGSENALGFVLSRLNRGMRDVPFNVAILFKSAPNRLPQQSFLIDNGSLKGPIDASYVHQVGGNPRMGEVSYGWLRPNVSEGTSLGVAFPLPGESQRCIQTRGCQPNFWSIDLPRNGRYKVELVVGDSTVPEPSAELDAYALFSPDAAAPSSQWLSVELNGEVLLGCVEVAAGSLYTVVKEVEVRNNLLKVTSTSSNYSCAGHHTRLQFVKVTEL</sequence>
<evidence type="ECO:0000313" key="5">
    <source>
        <dbReference type="EMBL" id="CDR96704.1"/>
    </source>
</evidence>
<dbReference type="InterPro" id="IPR037524">
    <property type="entry name" value="PA14/GLEYA"/>
</dbReference>
<protein>
    <recommendedName>
        <fullName evidence="4">PA14 domain-containing protein</fullName>
    </recommendedName>
</protein>
<dbReference type="OrthoDB" id="441660at2759"/>
<dbReference type="SUPFAM" id="SSF49785">
    <property type="entry name" value="Galactose-binding domain-like"/>
    <property type="match status" value="1"/>
</dbReference>
<dbReference type="KEGG" id="bbig:BBBOND_0306080"/>
<dbReference type="RefSeq" id="XP_012768890.1">
    <property type="nucleotide sequence ID" value="XM_012913436.1"/>
</dbReference>
<dbReference type="AlphaFoldDB" id="A0A061DCH0"/>
<feature type="compositionally biased region" description="Polar residues" evidence="2">
    <location>
        <begin position="101"/>
        <end position="120"/>
    </location>
</feature>
<proteinExistence type="predicted"/>
<evidence type="ECO:0000256" key="2">
    <source>
        <dbReference type="SAM" id="MobiDB-lite"/>
    </source>
</evidence>
<dbReference type="Gene3D" id="3.90.182.10">
    <property type="entry name" value="Toxin - Anthrax Protective Antigen,domain 1"/>
    <property type="match status" value="1"/>
</dbReference>
<feature type="region of interest" description="Disordered" evidence="2">
    <location>
        <begin position="29"/>
        <end position="123"/>
    </location>
</feature>
<dbReference type="Gene3D" id="2.10.10.10">
    <property type="entry name" value="Fibronectin, type II, collagen-binding"/>
    <property type="match status" value="1"/>
</dbReference>
<dbReference type="PROSITE" id="PS51820">
    <property type="entry name" value="PA14"/>
    <property type="match status" value="1"/>
</dbReference>
<accession>A0A061DCH0</accession>
<keyword evidence="1" id="KW-0175">Coiled coil</keyword>
<dbReference type="InterPro" id="IPR008979">
    <property type="entry name" value="Galactose-bd-like_sf"/>
</dbReference>
<reference evidence="6" key="1">
    <citation type="journal article" date="2014" name="Nucleic Acids Res.">
        <title>The evolutionary dynamics of variant antigen genes in Babesia reveal a history of genomic innovation underlying host-parasite interaction.</title>
        <authorList>
            <person name="Jackson A.P."/>
            <person name="Otto T.D."/>
            <person name="Darby A."/>
            <person name="Ramaprasad A."/>
            <person name="Xia D."/>
            <person name="Echaide I.E."/>
            <person name="Farber M."/>
            <person name="Gahlot S."/>
            <person name="Gamble J."/>
            <person name="Gupta D."/>
            <person name="Gupta Y."/>
            <person name="Jackson L."/>
            <person name="Malandrin L."/>
            <person name="Malas T.B."/>
            <person name="Moussa E."/>
            <person name="Nair M."/>
            <person name="Reid A.J."/>
            <person name="Sanders M."/>
            <person name="Sharma J."/>
            <person name="Tracey A."/>
            <person name="Quail M.A."/>
            <person name="Weir W."/>
            <person name="Wastling J.M."/>
            <person name="Hall N."/>
            <person name="Willadsen P."/>
            <person name="Lingelbach K."/>
            <person name="Shiels B."/>
            <person name="Tait A."/>
            <person name="Berriman M."/>
            <person name="Allred D.R."/>
            <person name="Pain A."/>
        </authorList>
    </citation>
    <scope>NUCLEOTIDE SEQUENCE [LARGE SCALE GENOMIC DNA]</scope>
    <source>
        <strain evidence="6">Bond</strain>
    </source>
</reference>
<evidence type="ECO:0000313" key="6">
    <source>
        <dbReference type="Proteomes" id="UP000033188"/>
    </source>
</evidence>
<dbReference type="Gene3D" id="2.60.120.430">
    <property type="entry name" value="Galactose-binding lectin"/>
    <property type="match status" value="1"/>
</dbReference>
<dbReference type="SMART" id="SM00758">
    <property type="entry name" value="PA14"/>
    <property type="match status" value="1"/>
</dbReference>